<keyword evidence="1" id="KW-0479">Metal-binding</keyword>
<feature type="compositionally biased region" description="Low complexity" evidence="6">
    <location>
        <begin position="689"/>
        <end position="703"/>
    </location>
</feature>
<organism evidence="8 9">
    <name type="scientific">Sarocladium strictum</name>
    <name type="common">Black bundle disease fungus</name>
    <name type="synonym">Acremonium strictum</name>
    <dbReference type="NCBI Taxonomy" id="5046"/>
    <lineage>
        <taxon>Eukaryota</taxon>
        <taxon>Fungi</taxon>
        <taxon>Dikarya</taxon>
        <taxon>Ascomycota</taxon>
        <taxon>Pezizomycotina</taxon>
        <taxon>Sordariomycetes</taxon>
        <taxon>Hypocreomycetidae</taxon>
        <taxon>Hypocreales</taxon>
        <taxon>Sarocladiaceae</taxon>
        <taxon>Sarocladium</taxon>
    </lineage>
</organism>
<evidence type="ECO:0000256" key="1">
    <source>
        <dbReference type="ARBA" id="ARBA00022723"/>
    </source>
</evidence>
<keyword evidence="9" id="KW-1185">Reference proteome</keyword>
<feature type="compositionally biased region" description="Polar residues" evidence="6">
    <location>
        <begin position="600"/>
        <end position="610"/>
    </location>
</feature>
<keyword evidence="3 5" id="KW-0863">Zinc-finger</keyword>
<dbReference type="PROSITE" id="PS00028">
    <property type="entry name" value="ZINC_FINGER_C2H2_1"/>
    <property type="match status" value="2"/>
</dbReference>
<dbReference type="PROSITE" id="PS50157">
    <property type="entry name" value="ZINC_FINGER_C2H2_2"/>
    <property type="match status" value="2"/>
</dbReference>
<evidence type="ECO:0000256" key="2">
    <source>
        <dbReference type="ARBA" id="ARBA00022737"/>
    </source>
</evidence>
<sequence length="780" mass="85556">MTDRYPAVSDPEVQYDNTRPTTTNSPDSPSDRMLQTPDSSLLARQRHRRQQSTPSAFEALAISSQRPAGAGHRRGRASLDIRQQKQRAMWQANQTVSTEHTNNPGSAIFQQQYAQQHSTQVSPGQQHRLCSPGEDALISPLGTPQMPAGMDSFEFSSMCNGPFADWSMLSGRPSNDFDLYSQPSATPTPTFASFQDAVRGGDWFNPNDPNAMNRGSRRSFGSAVQKRIEEFESMSSQGQQRPITPPEQNNSFDLPITPMETPHDRMAKLDKRPNRFSEGYDESMEETLKPVRGRAAARPHSNFMEMRQQAEQQHINLTLTPSSSGLSMTRSLTASSLAESDFSGMDPFTQYVDTSSTFEMSPQSSLPQTPQTQSFFSHVHNTPSTGSHHGAESPSMSHSHRRNQSQASIVSAQSIADIKIEETMQETGVTMEEIEQFISGGPGATDDGKYVCTFEECGKTFGRKENIKSHVQTHLDDRKFLCQHCKKCFVRLHDLKRHAKIHTGIKPYVCQCGRDFARHDALTRHRQRGMCIGSFEGAVRASAKRGRPKKPRPDLDARQEKAAKTRKKNMSISSISSQVESAQSSAASTPRDPIFDLMTINGSTSAPTQEPSAMSSSAPMPFQAAAPARSQASASPAPEAGTCVSPQEVMEALSQPTSPAKSMGSNHNTPPELSQSPSPAAITSFDPRSGQSSAVQASSQIDSSLDALSPESFVGHPGIEDSVPLSVDDQFNELMFHLGDDDPSFVQLDHAPSMLLSHKSSEEYDDTVHMFGEPDDMFAM</sequence>
<feature type="compositionally biased region" description="Basic and acidic residues" evidence="6">
    <location>
        <begin position="551"/>
        <end position="563"/>
    </location>
</feature>
<reference evidence="8" key="1">
    <citation type="submission" date="2022-10" db="EMBL/GenBank/DDBJ databases">
        <title>Determination and structural analysis of whole genome sequence of Sarocladium strictum F4-1.</title>
        <authorList>
            <person name="Hu L."/>
            <person name="Jiang Y."/>
        </authorList>
    </citation>
    <scope>NUCLEOTIDE SEQUENCE</scope>
    <source>
        <strain evidence="8">F4-1</strain>
    </source>
</reference>
<feature type="compositionally biased region" description="Polar residues" evidence="6">
    <location>
        <begin position="233"/>
        <end position="252"/>
    </location>
</feature>
<accession>A0AA39GFG9</accession>
<gene>
    <name evidence="8" type="ORF">NLU13_7153</name>
</gene>
<name>A0AA39GFG9_SARSR</name>
<dbReference type="PANTHER" id="PTHR24379:SF121">
    <property type="entry name" value="C2H2-TYPE DOMAIN-CONTAINING PROTEIN"/>
    <property type="match status" value="1"/>
</dbReference>
<feature type="domain" description="C2H2-type" evidence="7">
    <location>
        <begin position="480"/>
        <end position="507"/>
    </location>
</feature>
<feature type="region of interest" description="Disordered" evidence="6">
    <location>
        <begin position="232"/>
        <end position="298"/>
    </location>
</feature>
<comment type="caution">
    <text evidence="8">The sequence shown here is derived from an EMBL/GenBank/DDBJ whole genome shotgun (WGS) entry which is preliminary data.</text>
</comment>
<keyword evidence="2" id="KW-0677">Repeat</keyword>
<dbReference type="EMBL" id="JAPDFR010000006">
    <property type="protein sequence ID" value="KAK0385979.1"/>
    <property type="molecule type" value="Genomic_DNA"/>
</dbReference>
<feature type="compositionally biased region" description="Basic and acidic residues" evidence="6">
    <location>
        <begin position="261"/>
        <end position="275"/>
    </location>
</feature>
<dbReference type="Gene3D" id="3.30.160.60">
    <property type="entry name" value="Classic Zinc Finger"/>
    <property type="match status" value="3"/>
</dbReference>
<evidence type="ECO:0000259" key="7">
    <source>
        <dbReference type="PROSITE" id="PS50157"/>
    </source>
</evidence>
<evidence type="ECO:0000313" key="8">
    <source>
        <dbReference type="EMBL" id="KAK0385979.1"/>
    </source>
</evidence>
<feature type="domain" description="C2H2-type" evidence="7">
    <location>
        <begin position="450"/>
        <end position="479"/>
    </location>
</feature>
<feature type="compositionally biased region" description="Polar residues" evidence="6">
    <location>
        <begin position="375"/>
        <end position="387"/>
    </location>
</feature>
<dbReference type="PANTHER" id="PTHR24379">
    <property type="entry name" value="KRAB AND ZINC FINGER DOMAIN-CONTAINING"/>
    <property type="match status" value="1"/>
</dbReference>
<dbReference type="Pfam" id="PF00096">
    <property type="entry name" value="zf-C2H2"/>
    <property type="match status" value="1"/>
</dbReference>
<dbReference type="InterPro" id="IPR013087">
    <property type="entry name" value="Znf_C2H2_type"/>
</dbReference>
<feature type="compositionally biased region" description="Polar residues" evidence="6">
    <location>
        <begin position="654"/>
        <end position="678"/>
    </location>
</feature>
<dbReference type="InterPro" id="IPR036236">
    <property type="entry name" value="Znf_C2H2_sf"/>
</dbReference>
<feature type="region of interest" description="Disordered" evidence="6">
    <location>
        <begin position="540"/>
        <end position="703"/>
    </location>
</feature>
<dbReference type="SMART" id="SM00355">
    <property type="entry name" value="ZnF_C2H2"/>
    <property type="match status" value="2"/>
</dbReference>
<feature type="compositionally biased region" description="Low complexity" evidence="6">
    <location>
        <begin position="611"/>
        <end position="640"/>
    </location>
</feature>
<feature type="compositionally biased region" description="Low complexity" evidence="6">
    <location>
        <begin position="571"/>
        <end position="588"/>
    </location>
</feature>
<evidence type="ECO:0000256" key="5">
    <source>
        <dbReference type="PROSITE-ProRule" id="PRU00042"/>
    </source>
</evidence>
<feature type="compositionally biased region" description="Polar residues" evidence="6">
    <location>
        <begin position="15"/>
        <end position="28"/>
    </location>
</feature>
<feature type="compositionally biased region" description="Low complexity" evidence="6">
    <location>
        <begin position="361"/>
        <end position="374"/>
    </location>
</feature>
<keyword evidence="4" id="KW-0862">Zinc</keyword>
<protein>
    <recommendedName>
        <fullName evidence="7">C2H2-type domain-containing protein</fullName>
    </recommendedName>
</protein>
<feature type="region of interest" description="Disordered" evidence="6">
    <location>
        <begin position="356"/>
        <end position="410"/>
    </location>
</feature>
<dbReference type="GO" id="GO:0008270">
    <property type="term" value="F:zinc ion binding"/>
    <property type="evidence" value="ECO:0007669"/>
    <property type="project" value="UniProtKB-KW"/>
</dbReference>
<proteinExistence type="predicted"/>
<evidence type="ECO:0000256" key="4">
    <source>
        <dbReference type="ARBA" id="ARBA00022833"/>
    </source>
</evidence>
<evidence type="ECO:0000313" key="9">
    <source>
        <dbReference type="Proteomes" id="UP001175261"/>
    </source>
</evidence>
<dbReference type="AlphaFoldDB" id="A0AA39GFG9"/>
<feature type="region of interest" description="Disordered" evidence="6">
    <location>
        <begin position="1"/>
        <end position="57"/>
    </location>
</feature>
<evidence type="ECO:0000256" key="3">
    <source>
        <dbReference type="ARBA" id="ARBA00022771"/>
    </source>
</evidence>
<dbReference type="Proteomes" id="UP001175261">
    <property type="component" value="Unassembled WGS sequence"/>
</dbReference>
<dbReference type="SUPFAM" id="SSF57667">
    <property type="entry name" value="beta-beta-alpha zinc fingers"/>
    <property type="match status" value="1"/>
</dbReference>
<evidence type="ECO:0000256" key="6">
    <source>
        <dbReference type="SAM" id="MobiDB-lite"/>
    </source>
</evidence>